<dbReference type="Pfam" id="PF08241">
    <property type="entry name" value="Methyltransf_11"/>
    <property type="match status" value="1"/>
</dbReference>
<keyword evidence="2" id="KW-0489">Methyltransferase</keyword>
<comment type="caution">
    <text evidence="2">The sequence shown here is derived from an EMBL/GenBank/DDBJ whole genome shotgun (WGS) entry which is preliminary data.</text>
</comment>
<evidence type="ECO:0000313" key="3">
    <source>
        <dbReference type="Proteomes" id="UP001596113"/>
    </source>
</evidence>
<feature type="domain" description="Methyltransferase type 11" evidence="1">
    <location>
        <begin position="119"/>
        <end position="186"/>
    </location>
</feature>
<dbReference type="InterPro" id="IPR013216">
    <property type="entry name" value="Methyltransf_11"/>
</dbReference>
<dbReference type="Gene3D" id="3.40.50.150">
    <property type="entry name" value="Vaccinia Virus protein VP39"/>
    <property type="match status" value="1"/>
</dbReference>
<protein>
    <submittedName>
        <fullName evidence="2">Methyltransferase domain-containing protein</fullName>
    </submittedName>
</protein>
<reference evidence="3" key="1">
    <citation type="journal article" date="2019" name="Int. J. Syst. Evol. Microbiol.">
        <title>The Global Catalogue of Microorganisms (GCM) 10K type strain sequencing project: providing services to taxonomists for standard genome sequencing and annotation.</title>
        <authorList>
            <consortium name="The Broad Institute Genomics Platform"/>
            <consortium name="The Broad Institute Genome Sequencing Center for Infectious Disease"/>
            <person name="Wu L."/>
            <person name="Ma J."/>
        </authorList>
    </citation>
    <scope>NUCLEOTIDE SEQUENCE [LARGE SCALE GENOMIC DNA]</scope>
    <source>
        <strain evidence="3">CGMCC 1.18575</strain>
    </source>
</reference>
<dbReference type="GO" id="GO:0008168">
    <property type="term" value="F:methyltransferase activity"/>
    <property type="evidence" value="ECO:0007669"/>
    <property type="project" value="UniProtKB-KW"/>
</dbReference>
<dbReference type="EMBL" id="JBHSMI010000029">
    <property type="protein sequence ID" value="MFC5405220.1"/>
    <property type="molecule type" value="Genomic_DNA"/>
</dbReference>
<organism evidence="2 3">
    <name type="scientific">Cohnella soli</name>
    <dbReference type="NCBI Taxonomy" id="425005"/>
    <lineage>
        <taxon>Bacteria</taxon>
        <taxon>Bacillati</taxon>
        <taxon>Bacillota</taxon>
        <taxon>Bacilli</taxon>
        <taxon>Bacillales</taxon>
        <taxon>Paenibacillaceae</taxon>
        <taxon>Cohnella</taxon>
    </lineage>
</organism>
<keyword evidence="3" id="KW-1185">Reference proteome</keyword>
<dbReference type="GO" id="GO:0032259">
    <property type="term" value="P:methylation"/>
    <property type="evidence" value="ECO:0007669"/>
    <property type="project" value="UniProtKB-KW"/>
</dbReference>
<proteinExistence type="predicted"/>
<name>A0ABW0HVG9_9BACL</name>
<sequence>MKNENKAVIPEYPQTGVASTCRSYEEYAAMFGLTERTIGAGPVLDVAGGGSSFVACLNAKGVPAIAADPFYAGMTEDVIAAARKEIEESSAKIAAIADSFDWSFYGSPEAHRAMREHSLELFAAHFKEDRSKYMDASLPRLPFEDDSFSLVTCSHFLFLYAESFGEAFHKEAIAELLRVLEPGGELRIYPLVSLKWEPCSFLDDVLDELKGLAIAELLPTNLPFTPVRSDVLKMVKKRL</sequence>
<evidence type="ECO:0000313" key="2">
    <source>
        <dbReference type="EMBL" id="MFC5405220.1"/>
    </source>
</evidence>
<dbReference type="RefSeq" id="WP_378136275.1">
    <property type="nucleotide sequence ID" value="NZ_JBHSMI010000029.1"/>
</dbReference>
<evidence type="ECO:0000259" key="1">
    <source>
        <dbReference type="Pfam" id="PF08241"/>
    </source>
</evidence>
<dbReference type="InterPro" id="IPR029063">
    <property type="entry name" value="SAM-dependent_MTases_sf"/>
</dbReference>
<accession>A0ABW0HVG9</accession>
<gene>
    <name evidence="2" type="ORF">ACFPOF_20970</name>
</gene>
<dbReference type="Proteomes" id="UP001596113">
    <property type="component" value="Unassembled WGS sequence"/>
</dbReference>
<keyword evidence="2" id="KW-0808">Transferase</keyword>
<dbReference type="SUPFAM" id="SSF53335">
    <property type="entry name" value="S-adenosyl-L-methionine-dependent methyltransferases"/>
    <property type="match status" value="1"/>
</dbReference>